<comment type="caution">
    <text evidence="1">The sequence shown here is derived from an EMBL/GenBank/DDBJ whole genome shotgun (WGS) entry which is preliminary data.</text>
</comment>
<gene>
    <name evidence="1" type="ORF">DERYTH_LOCUS16559</name>
</gene>
<sequence length="177" mass="20327">MLEEANPNLKNFFANMYTILIPDNCSPYNKKDDKKKIGTILYLIVRICNKHANNFKLELALYLAESGVTCDAINMLSSTRLSVTHQTIYNYKKKIADEYSIRQDYLDALNIILNYNKEIGHLDGNIAPIIANWPGQRYIRQALTYFHNKNDTSISKEIVLFVSLLGLLHIALNTKEQ</sequence>
<dbReference type="EMBL" id="CAJVPY010014614">
    <property type="protein sequence ID" value="CAG8747441.1"/>
    <property type="molecule type" value="Genomic_DNA"/>
</dbReference>
<evidence type="ECO:0000313" key="1">
    <source>
        <dbReference type="EMBL" id="CAG8747441.1"/>
    </source>
</evidence>
<dbReference type="Proteomes" id="UP000789405">
    <property type="component" value="Unassembled WGS sequence"/>
</dbReference>
<keyword evidence="2" id="KW-1185">Reference proteome</keyword>
<evidence type="ECO:0000313" key="2">
    <source>
        <dbReference type="Proteomes" id="UP000789405"/>
    </source>
</evidence>
<accession>A0A9N9IT58</accession>
<proteinExistence type="predicted"/>
<reference evidence="1" key="1">
    <citation type="submission" date="2021-06" db="EMBL/GenBank/DDBJ databases">
        <authorList>
            <person name="Kallberg Y."/>
            <person name="Tangrot J."/>
            <person name="Rosling A."/>
        </authorList>
    </citation>
    <scope>NUCLEOTIDE SEQUENCE</scope>
    <source>
        <strain evidence="1">MA453B</strain>
    </source>
</reference>
<protein>
    <submittedName>
        <fullName evidence="1">11931_t:CDS:1</fullName>
    </submittedName>
</protein>
<feature type="non-terminal residue" evidence="1">
    <location>
        <position position="1"/>
    </location>
</feature>
<organism evidence="1 2">
    <name type="scientific">Dentiscutata erythropus</name>
    <dbReference type="NCBI Taxonomy" id="1348616"/>
    <lineage>
        <taxon>Eukaryota</taxon>
        <taxon>Fungi</taxon>
        <taxon>Fungi incertae sedis</taxon>
        <taxon>Mucoromycota</taxon>
        <taxon>Glomeromycotina</taxon>
        <taxon>Glomeromycetes</taxon>
        <taxon>Diversisporales</taxon>
        <taxon>Gigasporaceae</taxon>
        <taxon>Dentiscutata</taxon>
    </lineage>
</organism>
<dbReference type="AlphaFoldDB" id="A0A9N9IT58"/>
<name>A0A9N9IT58_9GLOM</name>